<evidence type="ECO:0000313" key="5">
    <source>
        <dbReference type="EMBL" id="MBF0636239.1"/>
    </source>
</evidence>
<name>A0ABR9XQP0_9CHLB</name>
<evidence type="ECO:0000256" key="1">
    <source>
        <dbReference type="ARBA" id="ARBA00022722"/>
    </source>
</evidence>
<dbReference type="SMART" id="SM00318">
    <property type="entry name" value="SNc"/>
    <property type="match status" value="1"/>
</dbReference>
<dbReference type="Gene3D" id="2.40.50.90">
    <property type="match status" value="1"/>
</dbReference>
<dbReference type="InterPro" id="IPR016071">
    <property type="entry name" value="Staphylococal_nuclease_OB-fold"/>
</dbReference>
<dbReference type="PROSITE" id="PS50830">
    <property type="entry name" value="TNASE_3"/>
    <property type="match status" value="1"/>
</dbReference>
<evidence type="ECO:0000256" key="3">
    <source>
        <dbReference type="ARBA" id="ARBA00022801"/>
    </source>
</evidence>
<comment type="caution">
    <text evidence="5">The sequence shown here is derived from an EMBL/GenBank/DDBJ whole genome shotgun (WGS) entry which is preliminary data.</text>
</comment>
<dbReference type="PANTHER" id="PTHR12302:SF3">
    <property type="entry name" value="SERINE_THREONINE-PROTEIN KINASE 31"/>
    <property type="match status" value="1"/>
</dbReference>
<sequence length="159" mass="18301">MKTVRYASAALLVIGGIAAYLSTTHPFRPAWKPLVVFDGDSFVLQKNRHHEEFRLYGIDCPEKEQPFGEPARAFTDSMLSAGTIRIERLEQDVYGRTVARVFVDQQSLNEALLFNGLGWHYTFFSDDEHYAELERLARLASKGLWSQPDPTPPWDFRHR</sequence>
<dbReference type="EMBL" id="JADGII010000004">
    <property type="protein sequence ID" value="MBF0636239.1"/>
    <property type="molecule type" value="Genomic_DNA"/>
</dbReference>
<keyword evidence="3" id="KW-0378">Hydrolase</keyword>
<keyword evidence="6" id="KW-1185">Reference proteome</keyword>
<feature type="domain" description="TNase-like" evidence="4">
    <location>
        <begin position="36"/>
        <end position="147"/>
    </location>
</feature>
<reference evidence="5 6" key="1">
    <citation type="journal article" date="2020" name="Microorganisms">
        <title>Simultaneous Genome Sequencing of Prosthecochloris ethylica and Desulfuromonas acetoxidans within a Syntrophic Mixture Reveals Unique Pili and Protein Interactions.</title>
        <authorList>
            <person name="Kyndt J.A."/>
            <person name="Van Beeumen J.J."/>
            <person name="Meyer T.E."/>
        </authorList>
    </citation>
    <scope>NUCLEOTIDE SEQUENCE [LARGE SCALE GENOMIC DNA]</scope>
    <source>
        <strain evidence="5 6">N3</strain>
    </source>
</reference>
<protein>
    <submittedName>
        <fullName evidence="5">Thermonuclease family protein</fullName>
    </submittedName>
</protein>
<dbReference type="SUPFAM" id="SSF50199">
    <property type="entry name" value="Staphylococcal nuclease"/>
    <property type="match status" value="1"/>
</dbReference>
<dbReference type="InterPro" id="IPR035437">
    <property type="entry name" value="SNase_OB-fold_sf"/>
</dbReference>
<evidence type="ECO:0000313" key="6">
    <source>
        <dbReference type="Proteomes" id="UP000619838"/>
    </source>
</evidence>
<dbReference type="Pfam" id="PF00565">
    <property type="entry name" value="SNase"/>
    <property type="match status" value="1"/>
</dbReference>
<proteinExistence type="predicted"/>
<organism evidence="5 6">
    <name type="scientific">Prosthecochloris ethylica</name>
    <dbReference type="NCBI Taxonomy" id="2743976"/>
    <lineage>
        <taxon>Bacteria</taxon>
        <taxon>Pseudomonadati</taxon>
        <taxon>Chlorobiota</taxon>
        <taxon>Chlorobiia</taxon>
        <taxon>Chlorobiales</taxon>
        <taxon>Chlorobiaceae</taxon>
        <taxon>Prosthecochloris</taxon>
    </lineage>
</organism>
<dbReference type="Proteomes" id="UP000619838">
    <property type="component" value="Unassembled WGS sequence"/>
</dbReference>
<dbReference type="RefSeq" id="WP_158596365.1">
    <property type="nucleotide sequence ID" value="NZ_JABVZQ010000001.1"/>
</dbReference>
<gene>
    <name evidence="5" type="ORF">INT08_03455</name>
</gene>
<evidence type="ECO:0000256" key="2">
    <source>
        <dbReference type="ARBA" id="ARBA00022759"/>
    </source>
</evidence>
<dbReference type="PANTHER" id="PTHR12302">
    <property type="entry name" value="EBNA2 BINDING PROTEIN P100"/>
    <property type="match status" value="1"/>
</dbReference>
<keyword evidence="1" id="KW-0540">Nuclease</keyword>
<evidence type="ECO:0000259" key="4">
    <source>
        <dbReference type="PROSITE" id="PS50830"/>
    </source>
</evidence>
<keyword evidence="2" id="KW-0255">Endonuclease</keyword>
<accession>A0ABR9XQP0</accession>